<evidence type="ECO:0000313" key="2">
    <source>
        <dbReference type="Proteomes" id="UP000887229"/>
    </source>
</evidence>
<dbReference type="Proteomes" id="UP000887229">
    <property type="component" value="Unassembled WGS sequence"/>
</dbReference>
<reference evidence="1" key="1">
    <citation type="journal article" date="2021" name="IMA Fungus">
        <title>Genomic characterization of three marine fungi, including Emericellopsis atlantica sp. nov. with signatures of a generalist lifestyle and marine biomass degradation.</title>
        <authorList>
            <person name="Hagestad O.C."/>
            <person name="Hou L."/>
            <person name="Andersen J.H."/>
            <person name="Hansen E.H."/>
            <person name="Altermark B."/>
            <person name="Li C."/>
            <person name="Kuhnert E."/>
            <person name="Cox R.J."/>
            <person name="Crous P.W."/>
            <person name="Spatafora J.W."/>
            <person name="Lail K."/>
            <person name="Amirebrahimi M."/>
            <person name="Lipzen A."/>
            <person name="Pangilinan J."/>
            <person name="Andreopoulos W."/>
            <person name="Hayes R.D."/>
            <person name="Ng V."/>
            <person name="Grigoriev I.V."/>
            <person name="Jackson S.A."/>
            <person name="Sutton T.D.S."/>
            <person name="Dobson A.D.W."/>
            <person name="Rama T."/>
        </authorList>
    </citation>
    <scope>NUCLEOTIDE SEQUENCE</scope>
    <source>
        <strain evidence="1">TS7</strain>
    </source>
</reference>
<proteinExistence type="predicted"/>
<protein>
    <submittedName>
        <fullName evidence="1">Uncharacterized protein</fullName>
    </submittedName>
</protein>
<accession>A0A9P7ZMI3</accession>
<dbReference type="AlphaFoldDB" id="A0A9P7ZMI3"/>
<name>A0A9P7ZMI3_9HYPO</name>
<gene>
    <name evidence="1" type="ORF">F5Z01DRAFT_105946</name>
</gene>
<comment type="caution">
    <text evidence="1">The sequence shown here is derived from an EMBL/GenBank/DDBJ whole genome shotgun (WGS) entry which is preliminary data.</text>
</comment>
<dbReference type="OrthoDB" id="3219649at2759"/>
<dbReference type="RefSeq" id="XP_046118361.1">
    <property type="nucleotide sequence ID" value="XM_046257361.1"/>
</dbReference>
<evidence type="ECO:0000313" key="1">
    <source>
        <dbReference type="EMBL" id="KAG9254437.1"/>
    </source>
</evidence>
<dbReference type="GeneID" id="70288264"/>
<sequence>MSPTRYPPPRIGFHCGSELKKCRAQETRLFACQDTSHDEKYIRDCFLPSLLGWFAHHNLSATDKMKVLAVLAATLGLASAQAKLTNSQAVSQLSASGISVSSSGGCSDRNTPTCTSLEQVNAVTIAGAKTLKGACGCTVTVTGGTEVGHASGTYSHYNGYKLDFSKTSGLNSYVTNTFTRIADRGDGYPQWQAASGNLYCVSVDEGCFMTKADNK</sequence>
<organism evidence="1 2">
    <name type="scientific">Emericellopsis atlantica</name>
    <dbReference type="NCBI Taxonomy" id="2614577"/>
    <lineage>
        <taxon>Eukaryota</taxon>
        <taxon>Fungi</taxon>
        <taxon>Dikarya</taxon>
        <taxon>Ascomycota</taxon>
        <taxon>Pezizomycotina</taxon>
        <taxon>Sordariomycetes</taxon>
        <taxon>Hypocreomycetidae</taxon>
        <taxon>Hypocreales</taxon>
        <taxon>Bionectriaceae</taxon>
        <taxon>Emericellopsis</taxon>
    </lineage>
</organism>
<dbReference type="EMBL" id="MU251254">
    <property type="protein sequence ID" value="KAG9254437.1"/>
    <property type="molecule type" value="Genomic_DNA"/>
</dbReference>
<keyword evidence="2" id="KW-1185">Reference proteome</keyword>